<dbReference type="GO" id="GO:0030687">
    <property type="term" value="C:preribosome, large subunit precursor"/>
    <property type="evidence" value="ECO:0007669"/>
    <property type="project" value="UniProtKB-UniRule"/>
</dbReference>
<keyword evidence="1 6" id="KW-0690">Ribosome biogenesis</keyword>
<evidence type="ECO:0000256" key="5">
    <source>
        <dbReference type="ARBA" id="ARBA00023242"/>
    </source>
</evidence>
<comment type="subcellular location">
    <subcellularLocation>
        <location evidence="6">Nucleus</location>
        <location evidence="6">Nucleolus</location>
    </subcellularLocation>
    <subcellularLocation>
        <location evidence="6">Nucleus</location>
        <location evidence="6">Nucleoplasm</location>
    </subcellularLocation>
</comment>
<dbReference type="HAMAP" id="MF_03029">
    <property type="entry name" value="WDR12"/>
    <property type="match status" value="1"/>
</dbReference>
<feature type="repeat" description="WD" evidence="7">
    <location>
        <begin position="145"/>
        <end position="181"/>
    </location>
</feature>
<dbReference type="GO" id="GO:0005654">
    <property type="term" value="C:nucleoplasm"/>
    <property type="evidence" value="ECO:0007669"/>
    <property type="project" value="UniProtKB-SubCell"/>
</dbReference>
<dbReference type="EMBL" id="CALTRL010000210">
    <property type="protein sequence ID" value="CAH7667185.1"/>
    <property type="molecule type" value="Genomic_DNA"/>
</dbReference>
<keyword evidence="3 7" id="KW-0853">WD repeat</keyword>
<dbReference type="GO" id="GO:0000466">
    <property type="term" value="P:maturation of 5.8S rRNA from tricistronic rRNA transcript (SSU-rRNA, 5.8S rRNA, LSU-rRNA)"/>
    <property type="evidence" value="ECO:0007669"/>
    <property type="project" value="UniProtKB-UniRule"/>
</dbReference>
<dbReference type="PANTHER" id="PTHR19855:SF11">
    <property type="entry name" value="RIBOSOME BIOGENESIS PROTEIN WDR12"/>
    <property type="match status" value="1"/>
</dbReference>
<dbReference type="InterPro" id="IPR020472">
    <property type="entry name" value="WD40_PAC1"/>
</dbReference>
<dbReference type="SUPFAM" id="SSF50978">
    <property type="entry name" value="WD40 repeat-like"/>
    <property type="match status" value="1"/>
</dbReference>
<evidence type="ECO:0000313" key="10">
    <source>
        <dbReference type="Proteomes" id="UP001153365"/>
    </source>
</evidence>
<evidence type="ECO:0000313" key="9">
    <source>
        <dbReference type="EMBL" id="CAH7667185.1"/>
    </source>
</evidence>
<dbReference type="AlphaFoldDB" id="A0AAV0AIH9"/>
<comment type="similarity">
    <text evidence="6">Belongs to the WD repeat WDR12/YTM1 family.</text>
</comment>
<comment type="subunit">
    <text evidence="6">Component of the NOP7 complex, composed of ERB1, NOP7 and YTM1. Within the NOP7 complex ERB1 appears to interact directly with NOP7 and YTM1. The NOP7 complex also associates with the 66S pre-ribosome.</text>
</comment>
<keyword evidence="5 6" id="KW-0539">Nucleus</keyword>
<protein>
    <recommendedName>
        <fullName evidence="6">Ribosome biogenesis protein YTM1</fullName>
    </recommendedName>
</protein>
<sequence>MKNLDTADQKDSMVQIRLTTRSKQYLIPTSKYMVPSDWKRFQLSQLINKVLENSQIVPFDFVINDNLLRSSLKDFIKWNGLSTESLIEIEYIESVLPPKFLNSFHHDDWISNIKISNRGIFLTACYDSGLRLFSSTRSTEPILTITGHDQPILSASWISNFNGTDHLASGGMDRVIRIWKLPSQGFEDQPFDQQIQPTTTHILPLHKSPVSTIETCQGHSSSNRLLTGDWQGILALWDLSNSEGDQEVDLRSAELDNSDLQRSITSKKRRKNVSNIESSPRHSVISKTPIQIVEGHRSKLSRALFSLADPTKAFTASHDHTIKRFDLETGAEDWSKDSGPERCLMDMDECRGRPGLLVTGSMDRSICFFDVREESQNISLILNGHQAPVSSISSNPSSSNSLQILSGSFDGTCKIWDTRSTKQSLYTIRPIDNPSSSKSMTSKVKVDSSKVLSVAWNEDGNLIGFGGEEKRLHVHSVN</sequence>
<dbReference type="PROSITE" id="PS50294">
    <property type="entry name" value="WD_REPEATS_REGION"/>
    <property type="match status" value="2"/>
</dbReference>
<feature type="domain" description="NLE" evidence="8">
    <location>
        <begin position="14"/>
        <end position="76"/>
    </location>
</feature>
<evidence type="ECO:0000256" key="4">
    <source>
        <dbReference type="ARBA" id="ARBA00022737"/>
    </source>
</evidence>
<dbReference type="Pfam" id="PF00400">
    <property type="entry name" value="WD40"/>
    <property type="match status" value="2"/>
</dbReference>
<evidence type="ECO:0000256" key="3">
    <source>
        <dbReference type="ARBA" id="ARBA00022574"/>
    </source>
</evidence>
<dbReference type="GO" id="GO:0000463">
    <property type="term" value="P:maturation of LSU-rRNA from tricistronic rRNA transcript (SSU-rRNA, 5.8S rRNA, LSU-rRNA)"/>
    <property type="evidence" value="ECO:0007669"/>
    <property type="project" value="UniProtKB-UniRule"/>
</dbReference>
<dbReference type="PROSITE" id="PS00678">
    <property type="entry name" value="WD_REPEATS_1"/>
    <property type="match status" value="1"/>
</dbReference>
<name>A0AAV0AIH9_PHAPC</name>
<dbReference type="SMART" id="SM00320">
    <property type="entry name" value="WD40"/>
    <property type="match status" value="7"/>
</dbReference>
<dbReference type="PRINTS" id="PR00320">
    <property type="entry name" value="GPROTEINBRPT"/>
</dbReference>
<dbReference type="Pfam" id="PF08154">
    <property type="entry name" value="NLE"/>
    <property type="match status" value="1"/>
</dbReference>
<dbReference type="PANTHER" id="PTHR19855">
    <property type="entry name" value="WD40 REPEAT PROTEIN 12, 37"/>
    <property type="match status" value="1"/>
</dbReference>
<dbReference type="Gene3D" id="2.130.10.10">
    <property type="entry name" value="YVTN repeat-like/Quinoprotein amine dehydrogenase"/>
    <property type="match status" value="1"/>
</dbReference>
<organism evidence="9 10">
    <name type="scientific">Phakopsora pachyrhizi</name>
    <name type="common">Asian soybean rust disease fungus</name>
    <dbReference type="NCBI Taxonomy" id="170000"/>
    <lineage>
        <taxon>Eukaryota</taxon>
        <taxon>Fungi</taxon>
        <taxon>Dikarya</taxon>
        <taxon>Basidiomycota</taxon>
        <taxon>Pucciniomycotina</taxon>
        <taxon>Pucciniomycetes</taxon>
        <taxon>Pucciniales</taxon>
        <taxon>Phakopsoraceae</taxon>
        <taxon>Phakopsora</taxon>
    </lineage>
</organism>
<dbReference type="InterPro" id="IPR001680">
    <property type="entry name" value="WD40_rpt"/>
</dbReference>
<evidence type="ECO:0000256" key="7">
    <source>
        <dbReference type="PROSITE-ProRule" id="PRU00221"/>
    </source>
</evidence>
<dbReference type="GO" id="GO:0043021">
    <property type="term" value="F:ribonucleoprotein complex binding"/>
    <property type="evidence" value="ECO:0007669"/>
    <property type="project" value="UniProtKB-UniRule"/>
</dbReference>
<evidence type="ECO:0000256" key="1">
    <source>
        <dbReference type="ARBA" id="ARBA00022517"/>
    </source>
</evidence>
<accession>A0AAV0AIH9</accession>
<dbReference type="InterPro" id="IPR019775">
    <property type="entry name" value="WD40_repeat_CS"/>
</dbReference>
<keyword evidence="10" id="KW-1185">Reference proteome</keyword>
<keyword evidence="4" id="KW-0677">Repeat</keyword>
<proteinExistence type="inferred from homology"/>
<keyword evidence="2 6" id="KW-0698">rRNA processing</keyword>
<dbReference type="GO" id="GO:0005730">
    <property type="term" value="C:nucleolus"/>
    <property type="evidence" value="ECO:0007669"/>
    <property type="project" value="UniProtKB-SubCell"/>
</dbReference>
<dbReference type="InterPro" id="IPR036322">
    <property type="entry name" value="WD40_repeat_dom_sf"/>
</dbReference>
<comment type="function">
    <text evidence="6">Component of the NOP7 complex, which is required for maturation of the 25S and 5.8S ribosomal RNAs and formation of the 60S ribosome.</text>
</comment>
<dbReference type="InterPro" id="IPR028599">
    <property type="entry name" value="WDR12/Ytm1"/>
</dbReference>
<gene>
    <name evidence="6" type="primary">YTM1</name>
    <name evidence="9" type="ORF">PPACK8108_LOCUS1576</name>
</gene>
<dbReference type="PROSITE" id="PS50082">
    <property type="entry name" value="WD_REPEATS_2"/>
    <property type="match status" value="2"/>
</dbReference>
<evidence type="ECO:0000256" key="2">
    <source>
        <dbReference type="ARBA" id="ARBA00022552"/>
    </source>
</evidence>
<dbReference type="InterPro" id="IPR012972">
    <property type="entry name" value="NLE"/>
</dbReference>
<feature type="repeat" description="WD" evidence="7">
    <location>
        <begin position="382"/>
        <end position="426"/>
    </location>
</feature>
<dbReference type="Proteomes" id="UP001153365">
    <property type="component" value="Unassembled WGS sequence"/>
</dbReference>
<reference evidence="9" key="1">
    <citation type="submission" date="2022-06" db="EMBL/GenBank/DDBJ databases">
        <authorList>
            <consortium name="SYNGENTA / RWTH Aachen University"/>
        </authorList>
    </citation>
    <scope>NUCLEOTIDE SEQUENCE</scope>
</reference>
<evidence type="ECO:0000256" key="6">
    <source>
        <dbReference type="HAMAP-Rule" id="MF_03029"/>
    </source>
</evidence>
<evidence type="ECO:0000259" key="8">
    <source>
        <dbReference type="Pfam" id="PF08154"/>
    </source>
</evidence>
<comment type="caution">
    <text evidence="9">The sequence shown here is derived from an EMBL/GenBank/DDBJ whole genome shotgun (WGS) entry which is preliminary data.</text>
</comment>
<dbReference type="InterPro" id="IPR015943">
    <property type="entry name" value="WD40/YVTN_repeat-like_dom_sf"/>
</dbReference>